<proteinExistence type="inferred from homology"/>
<dbReference type="EMBL" id="JAHXZJ010000374">
    <property type="protein sequence ID" value="KAH0560733.1"/>
    <property type="molecule type" value="Genomic_DNA"/>
</dbReference>
<organism evidence="12 13">
    <name type="scientific">Cotesia glomerata</name>
    <name type="common">Lepidopteran parasitic wasp</name>
    <name type="synonym">Apanteles glomeratus</name>
    <dbReference type="NCBI Taxonomy" id="32391"/>
    <lineage>
        <taxon>Eukaryota</taxon>
        <taxon>Metazoa</taxon>
        <taxon>Ecdysozoa</taxon>
        <taxon>Arthropoda</taxon>
        <taxon>Hexapoda</taxon>
        <taxon>Insecta</taxon>
        <taxon>Pterygota</taxon>
        <taxon>Neoptera</taxon>
        <taxon>Endopterygota</taxon>
        <taxon>Hymenoptera</taxon>
        <taxon>Apocrita</taxon>
        <taxon>Ichneumonoidea</taxon>
        <taxon>Braconidae</taxon>
        <taxon>Microgastrinae</taxon>
        <taxon>Cotesia</taxon>
    </lineage>
</organism>
<evidence type="ECO:0000256" key="6">
    <source>
        <dbReference type="ARBA" id="ARBA00022801"/>
    </source>
</evidence>
<comment type="caution">
    <text evidence="12">The sequence shown here is derived from an EMBL/GenBank/DDBJ whole genome shotgun (WGS) entry which is preliminary data.</text>
</comment>
<keyword evidence="9" id="KW-0732">Signal</keyword>
<comment type="subcellular location">
    <subcellularLocation>
        <location evidence="2">Cell membrane</location>
        <topology evidence="2">Single-pass type II membrane protein</topology>
    </subcellularLocation>
</comment>
<evidence type="ECO:0000256" key="7">
    <source>
        <dbReference type="ARBA" id="ARBA00022833"/>
    </source>
</evidence>
<reference evidence="12 13" key="1">
    <citation type="journal article" date="2021" name="J. Hered.">
        <title>A chromosome-level genome assembly of the parasitoid wasp, Cotesia glomerata (Hymenoptera: Braconidae).</title>
        <authorList>
            <person name="Pinto B.J."/>
            <person name="Weis J.J."/>
            <person name="Gamble T."/>
            <person name="Ode P.J."/>
            <person name="Paul R."/>
            <person name="Zaspel J.M."/>
        </authorList>
    </citation>
    <scope>NUCLEOTIDE SEQUENCE [LARGE SCALE GENOMIC DNA]</scope>
    <source>
        <strain evidence="12">CgM1</strain>
    </source>
</reference>
<evidence type="ECO:0000313" key="13">
    <source>
        <dbReference type="Proteomes" id="UP000826195"/>
    </source>
</evidence>
<comment type="cofactor">
    <cofactor evidence="1">
        <name>Zn(2+)</name>
        <dbReference type="ChEBI" id="CHEBI:29105"/>
    </cofactor>
</comment>
<protein>
    <submittedName>
        <fullName evidence="12">Uncharacterized protein</fullName>
    </submittedName>
</protein>
<feature type="domain" description="Peptidase M13 C-terminal" evidence="10">
    <location>
        <begin position="529"/>
        <end position="747"/>
    </location>
</feature>
<dbReference type="Pfam" id="PF05649">
    <property type="entry name" value="Peptidase_M13_N"/>
    <property type="match status" value="1"/>
</dbReference>
<dbReference type="GO" id="GO:0004222">
    <property type="term" value="F:metalloendopeptidase activity"/>
    <property type="evidence" value="ECO:0007669"/>
    <property type="project" value="InterPro"/>
</dbReference>
<feature type="domain" description="Peptidase M13 N-terminal" evidence="11">
    <location>
        <begin position="68"/>
        <end position="468"/>
    </location>
</feature>
<feature type="chain" id="PRO_5043664205" evidence="9">
    <location>
        <begin position="22"/>
        <end position="773"/>
    </location>
</feature>
<evidence type="ECO:0000256" key="5">
    <source>
        <dbReference type="ARBA" id="ARBA00022723"/>
    </source>
</evidence>
<evidence type="ECO:0000256" key="2">
    <source>
        <dbReference type="ARBA" id="ARBA00004401"/>
    </source>
</evidence>
<keyword evidence="8" id="KW-0482">Metalloprotease</keyword>
<dbReference type="SUPFAM" id="SSF55486">
    <property type="entry name" value="Metalloproteases ('zincins'), catalytic domain"/>
    <property type="match status" value="1"/>
</dbReference>
<dbReference type="AlphaFoldDB" id="A0AAV7IVJ6"/>
<evidence type="ECO:0000256" key="1">
    <source>
        <dbReference type="ARBA" id="ARBA00001947"/>
    </source>
</evidence>
<evidence type="ECO:0000259" key="11">
    <source>
        <dbReference type="Pfam" id="PF05649"/>
    </source>
</evidence>
<dbReference type="InterPro" id="IPR008753">
    <property type="entry name" value="Peptidase_M13_N"/>
</dbReference>
<evidence type="ECO:0000256" key="8">
    <source>
        <dbReference type="ARBA" id="ARBA00023049"/>
    </source>
</evidence>
<sequence>MIFKLTLLLSLGAALFDNAESHRDSVLNIGWLFDMEGRADKKSNVCETDNCKLIAKDFLESMNKSVDPCEDFYEYVCGQWTNEDLIPPWESTWSVFNKYQLMVSERIKGILETKPEPNDILPVRQAKKWYRSCMDTETLEKRGLKPIESVLIQVGGWPMIIDAEEWDENDHSWQQIEHYYFDITGSYTFHKITPASPVSETSDWPSIFQFPFERKLSRFSVDTQYEVYIEDHLEEYYEFIKGVAKEFTRFNSAYISKETMAKDIKDLIEFEVALYNLELDDEVKTVEEFLNEYDEALEEIGCDDLKKINFQDIINRVFDVINQEVNDKTRIELATPKYYAELTKLLNETPKKTIINYIHWNFVRDMLEYTTEEMRSLKNQLEDTVYEAVEKKPRWLQCTDEMKMVRASSYAFVQKFYTKEIDKEVRDMTENSRKELENLIDKTSWMDEETKKLSKEKLKKMKIFIGFPEWYKNRTYVINSYKGLLIGSNLFDNILSYRKYEMKKALYNAFDPTEESADPNEEIDPTIVNAFYTPDQNIIELPAANFQPPLFTSQIPRSVNYGMAGTGIGHEMGHGFDVHGINFGDNGTTTQISSQMLSLYYKRAECFLDQYNNYIGASEPGYASWLRYLFNYQGNSFGARTQDENIADVTGIQAVLEAYLKTLEKEGPDTKLPGFEEYNDKQMFFISFAATWCEAATDEGAEQNLKLDVHSPGRLRVIGSVSNTEAFAKEFNCPKGSPMNPEDKCTIWETDSGQSLARHSRFRKRKRISKIKN</sequence>
<dbReference type="InterPro" id="IPR000718">
    <property type="entry name" value="Peptidase_M13"/>
</dbReference>
<keyword evidence="13" id="KW-1185">Reference proteome</keyword>
<dbReference type="GO" id="GO:0005886">
    <property type="term" value="C:plasma membrane"/>
    <property type="evidence" value="ECO:0007669"/>
    <property type="project" value="UniProtKB-SubCell"/>
</dbReference>
<keyword evidence="7" id="KW-0862">Zinc</keyword>
<dbReference type="Gene3D" id="3.40.390.10">
    <property type="entry name" value="Collagenase (Catalytic Domain)"/>
    <property type="match status" value="1"/>
</dbReference>
<dbReference type="PANTHER" id="PTHR11733">
    <property type="entry name" value="ZINC METALLOPROTEASE FAMILY M13 NEPRILYSIN-RELATED"/>
    <property type="match status" value="1"/>
</dbReference>
<accession>A0AAV7IVJ6</accession>
<feature type="signal peptide" evidence="9">
    <location>
        <begin position="1"/>
        <end position="21"/>
    </location>
</feature>
<name>A0AAV7IVJ6_COTGL</name>
<comment type="similarity">
    <text evidence="3">Belongs to the peptidase M13 family.</text>
</comment>
<dbReference type="InterPro" id="IPR042089">
    <property type="entry name" value="Peptidase_M13_dom_2"/>
</dbReference>
<dbReference type="InterPro" id="IPR018497">
    <property type="entry name" value="Peptidase_M13_C"/>
</dbReference>
<gene>
    <name evidence="12" type="ORF">KQX54_007724</name>
</gene>
<dbReference type="CDD" id="cd08662">
    <property type="entry name" value="M13"/>
    <property type="match status" value="1"/>
</dbReference>
<keyword evidence="6" id="KW-0378">Hydrolase</keyword>
<dbReference type="Proteomes" id="UP000826195">
    <property type="component" value="Unassembled WGS sequence"/>
</dbReference>
<dbReference type="InterPro" id="IPR024079">
    <property type="entry name" value="MetalloPept_cat_dom_sf"/>
</dbReference>
<dbReference type="Pfam" id="PF01431">
    <property type="entry name" value="Peptidase_M13"/>
    <property type="match status" value="1"/>
</dbReference>
<evidence type="ECO:0000259" key="10">
    <source>
        <dbReference type="Pfam" id="PF01431"/>
    </source>
</evidence>
<dbReference type="GO" id="GO:0016485">
    <property type="term" value="P:protein processing"/>
    <property type="evidence" value="ECO:0007669"/>
    <property type="project" value="TreeGrafter"/>
</dbReference>
<evidence type="ECO:0000256" key="9">
    <source>
        <dbReference type="SAM" id="SignalP"/>
    </source>
</evidence>
<dbReference type="PRINTS" id="PR00786">
    <property type="entry name" value="NEPRILYSIN"/>
</dbReference>
<dbReference type="Gene3D" id="1.10.1380.10">
    <property type="entry name" value="Neutral endopeptidase , domain2"/>
    <property type="match status" value="1"/>
</dbReference>
<dbReference type="PROSITE" id="PS51885">
    <property type="entry name" value="NEPRILYSIN"/>
    <property type="match status" value="1"/>
</dbReference>
<dbReference type="PANTHER" id="PTHR11733:SF237">
    <property type="entry name" value="NEPRILYSIN-LIKE 4"/>
    <property type="match status" value="1"/>
</dbReference>
<evidence type="ECO:0000256" key="4">
    <source>
        <dbReference type="ARBA" id="ARBA00022670"/>
    </source>
</evidence>
<keyword evidence="5" id="KW-0479">Metal-binding</keyword>
<keyword evidence="4" id="KW-0645">Protease</keyword>
<evidence type="ECO:0000313" key="12">
    <source>
        <dbReference type="EMBL" id="KAH0560733.1"/>
    </source>
</evidence>
<dbReference type="GO" id="GO:0046872">
    <property type="term" value="F:metal ion binding"/>
    <property type="evidence" value="ECO:0007669"/>
    <property type="project" value="UniProtKB-KW"/>
</dbReference>
<evidence type="ECO:0000256" key="3">
    <source>
        <dbReference type="ARBA" id="ARBA00007357"/>
    </source>
</evidence>